<dbReference type="InterPro" id="IPR025890">
    <property type="entry name" value="Abhydrolase_bac"/>
</dbReference>
<dbReference type="Gene3D" id="3.40.50.1820">
    <property type="entry name" value="alpha/beta hydrolase"/>
    <property type="match status" value="1"/>
</dbReference>
<evidence type="ECO:0000313" key="3">
    <source>
        <dbReference type="EMBL" id="MBE1491670.1"/>
    </source>
</evidence>
<comment type="similarity">
    <text evidence="1">Belongs to the AB hydrolase superfamily.</text>
</comment>
<dbReference type="InterPro" id="IPR029058">
    <property type="entry name" value="AB_hydrolase_fold"/>
</dbReference>
<dbReference type="PANTHER" id="PTHR22946">
    <property type="entry name" value="DIENELACTONE HYDROLASE DOMAIN-CONTAINING PROTEIN-RELATED"/>
    <property type="match status" value="1"/>
</dbReference>
<name>A0A927R0K5_9ACTN</name>
<keyword evidence="2" id="KW-0732">Signal</keyword>
<feature type="signal peptide" evidence="2">
    <location>
        <begin position="1"/>
        <end position="22"/>
    </location>
</feature>
<dbReference type="PANTHER" id="PTHR22946:SF8">
    <property type="entry name" value="ACETYL XYLAN ESTERASE DOMAIN-CONTAINING PROTEIN"/>
    <property type="match status" value="1"/>
</dbReference>
<organism evidence="3 4">
    <name type="scientific">Plantactinospora soyae</name>
    <dbReference type="NCBI Taxonomy" id="1544732"/>
    <lineage>
        <taxon>Bacteria</taxon>
        <taxon>Bacillati</taxon>
        <taxon>Actinomycetota</taxon>
        <taxon>Actinomycetes</taxon>
        <taxon>Micromonosporales</taxon>
        <taxon>Micromonosporaceae</taxon>
        <taxon>Plantactinospora</taxon>
    </lineage>
</organism>
<protein>
    <submittedName>
        <fullName evidence="3">Dienelactone hydrolase</fullName>
    </submittedName>
</protein>
<dbReference type="SUPFAM" id="SSF53474">
    <property type="entry name" value="alpha/beta-Hydrolases"/>
    <property type="match status" value="1"/>
</dbReference>
<dbReference type="RefSeq" id="WP_318783605.1">
    <property type="nucleotide sequence ID" value="NZ_JADBEB010000001.1"/>
</dbReference>
<dbReference type="Pfam" id="PF12715">
    <property type="entry name" value="Abhydrolase_7"/>
    <property type="match status" value="1"/>
</dbReference>
<evidence type="ECO:0000256" key="1">
    <source>
        <dbReference type="ARBA" id="ARBA00008645"/>
    </source>
</evidence>
<accession>A0A927R0K5</accession>
<evidence type="ECO:0000313" key="4">
    <source>
        <dbReference type="Proteomes" id="UP000649753"/>
    </source>
</evidence>
<sequence length="407" mass="44820">MKRRSFVSLPALAMLPPTTAEVASPSGVAPPTGVTQPGAGLTTPAAAFSSPAIVDGNLPAFHSALADELTFPLAWTRSRTRSFRTWRRTARAKVEELLCQPDDATPFAPQILDEQDGDGYLRRTLSFNVTRHSRVRAAMLVPRGRGPHPAVLLLHDHGSKFDIGKEKLVRPWYDPDRLASAQAWSDRYFGGRFVGDELARRGYVVLAVDALGWGDRSGLGYEAQQALASNLFHLGSSLAGLTAREDTRAAAFLGTLPYVDRRRIGALGFSMGGYRAWQVAALSDHVAAAASVCWMTTLKAMMVPGNNTLRGQSAYFMLHPGLHRHLDIPDVASIAAPKPMLFFNGELDTLFPAAGVRDAYAKMRAVWRSQRAEDRLHPMIWPGLGHVFPPEMQDEAFRWLDRWLRRA</sequence>
<reference evidence="3" key="1">
    <citation type="submission" date="2020-10" db="EMBL/GenBank/DDBJ databases">
        <title>Sequencing the genomes of 1000 actinobacteria strains.</title>
        <authorList>
            <person name="Klenk H.-P."/>
        </authorList>
    </citation>
    <scope>NUCLEOTIDE SEQUENCE</scope>
    <source>
        <strain evidence="3">DSM 46832</strain>
    </source>
</reference>
<feature type="chain" id="PRO_5036896782" evidence="2">
    <location>
        <begin position="23"/>
        <end position="407"/>
    </location>
</feature>
<dbReference type="EMBL" id="JADBEB010000001">
    <property type="protein sequence ID" value="MBE1491670.1"/>
    <property type="molecule type" value="Genomic_DNA"/>
</dbReference>
<dbReference type="InterPro" id="IPR050261">
    <property type="entry name" value="FrsA_esterase"/>
</dbReference>
<proteinExistence type="inferred from homology"/>
<dbReference type="AlphaFoldDB" id="A0A927R0K5"/>
<gene>
    <name evidence="3" type="ORF">H4W31_007308</name>
</gene>
<keyword evidence="3" id="KW-0378">Hydrolase</keyword>
<evidence type="ECO:0000256" key="2">
    <source>
        <dbReference type="SAM" id="SignalP"/>
    </source>
</evidence>
<dbReference type="Proteomes" id="UP000649753">
    <property type="component" value="Unassembled WGS sequence"/>
</dbReference>
<dbReference type="GO" id="GO:0016787">
    <property type="term" value="F:hydrolase activity"/>
    <property type="evidence" value="ECO:0007669"/>
    <property type="project" value="UniProtKB-KW"/>
</dbReference>
<comment type="caution">
    <text evidence="3">The sequence shown here is derived from an EMBL/GenBank/DDBJ whole genome shotgun (WGS) entry which is preliminary data.</text>
</comment>
<keyword evidence="4" id="KW-1185">Reference proteome</keyword>